<evidence type="ECO:0000259" key="6">
    <source>
        <dbReference type="Pfam" id="PF00251"/>
    </source>
</evidence>
<accession>A0A369QGI2</accession>
<evidence type="ECO:0000313" key="8">
    <source>
        <dbReference type="Proteomes" id="UP000253919"/>
    </source>
</evidence>
<feature type="chain" id="PRO_5016992479" description="beta-fructofuranosidase" evidence="5">
    <location>
        <begin position="21"/>
        <end position="495"/>
    </location>
</feature>
<evidence type="ECO:0000313" key="7">
    <source>
        <dbReference type="EMBL" id="RDC62655.1"/>
    </source>
</evidence>
<dbReference type="PANTHER" id="PTHR43101:SF1">
    <property type="entry name" value="BETA-FRUCTOSIDASE"/>
    <property type="match status" value="1"/>
</dbReference>
<dbReference type="SUPFAM" id="SSF75005">
    <property type="entry name" value="Arabinanase/levansucrase/invertase"/>
    <property type="match status" value="1"/>
</dbReference>
<organism evidence="7 8">
    <name type="scientific">Adhaeribacter pallidiroseus</name>
    <dbReference type="NCBI Taxonomy" id="2072847"/>
    <lineage>
        <taxon>Bacteria</taxon>
        <taxon>Pseudomonadati</taxon>
        <taxon>Bacteroidota</taxon>
        <taxon>Cytophagia</taxon>
        <taxon>Cytophagales</taxon>
        <taxon>Hymenobacteraceae</taxon>
        <taxon>Adhaeribacter</taxon>
    </lineage>
</organism>
<dbReference type="OrthoDB" id="9759709at2"/>
<feature type="domain" description="Glycosyl hydrolase family 32 N-terminal" evidence="6">
    <location>
        <begin position="54"/>
        <end position="306"/>
    </location>
</feature>
<dbReference type="EC" id="3.2.1.26" evidence="2"/>
<dbReference type="CDD" id="cd08995">
    <property type="entry name" value="GH32_EcAec43-like"/>
    <property type="match status" value="1"/>
</dbReference>
<proteinExistence type="inferred from homology"/>
<keyword evidence="4 7" id="KW-0326">Glycosidase</keyword>
<dbReference type="GO" id="GO:0004564">
    <property type="term" value="F:beta-fructofuranosidase activity"/>
    <property type="evidence" value="ECO:0007669"/>
    <property type="project" value="UniProtKB-EC"/>
</dbReference>
<name>A0A369QGI2_9BACT</name>
<dbReference type="InterPro" id="IPR013320">
    <property type="entry name" value="ConA-like_dom_sf"/>
</dbReference>
<dbReference type="Gene3D" id="2.115.10.20">
    <property type="entry name" value="Glycosyl hydrolase domain, family 43"/>
    <property type="match status" value="1"/>
</dbReference>
<gene>
    <name evidence="7" type="primary">sacA</name>
    <name evidence="7" type="ORF">AHMF7616_01249</name>
</gene>
<evidence type="ECO:0000256" key="3">
    <source>
        <dbReference type="ARBA" id="ARBA00022801"/>
    </source>
</evidence>
<sequence length="495" mass="55935">MPLKKILFLFLLASTPPAFAQFKVDYNPAIQPVNNMQYFAPKGDNLFVGDCIPFSHNGTYYLYWLLDSGHHSALNGLGGHQWTVSTTTDLKTWKHHPVVLGIDEDWEKSICTGSVVYHNKKFYAFYATRLLVNGKVNEQLSYAVSDDGIHFKKQKPNPFYTSAPGYSTRDFRDPKVTVDKDGLFHLFVSSRLNQSAIKNWDGSLVHMVSRDLKKWDIKAPLLTGQRSVPECPDYFKWNDWYYLIYGDGGDTYYVKSKNPYGPWEQPDDQTLVEEWSNVAKTAEFKNNRRIVAAWIPSRKENKDNTNEMFGGNVVFRELVQNPNGTLGTKFPPEMLPASNALVSLKLAKDSLTQELAANSFVISAPNGVGTAHYVNLPVNGRITVEIEPTGPNEEYGLLLRSNQDGSGGYKLTFSASEQKVRLHNTEINSVEGLDKPLKIDIIMNESIIDVAVNNRRCLVNRLPEQKGNVLWFFAKHGQVKFKSVKITPLLLTNNE</sequence>
<dbReference type="AlphaFoldDB" id="A0A369QGI2"/>
<protein>
    <recommendedName>
        <fullName evidence="2">beta-fructofuranosidase</fullName>
        <ecNumber evidence="2">3.2.1.26</ecNumber>
    </recommendedName>
</protein>
<dbReference type="InterPro" id="IPR001362">
    <property type="entry name" value="Glyco_hydro_32"/>
</dbReference>
<dbReference type="GO" id="GO:0005975">
    <property type="term" value="P:carbohydrate metabolic process"/>
    <property type="evidence" value="ECO:0007669"/>
    <property type="project" value="InterPro"/>
</dbReference>
<dbReference type="InterPro" id="IPR023296">
    <property type="entry name" value="Glyco_hydro_beta-prop_sf"/>
</dbReference>
<evidence type="ECO:0000256" key="2">
    <source>
        <dbReference type="ARBA" id="ARBA00012758"/>
    </source>
</evidence>
<dbReference type="EMBL" id="QASA01000001">
    <property type="protein sequence ID" value="RDC62655.1"/>
    <property type="molecule type" value="Genomic_DNA"/>
</dbReference>
<dbReference type="Pfam" id="PF00251">
    <property type="entry name" value="Glyco_hydro_32N"/>
    <property type="match status" value="1"/>
</dbReference>
<keyword evidence="3 7" id="KW-0378">Hydrolase</keyword>
<dbReference type="SMART" id="SM00640">
    <property type="entry name" value="Glyco_32"/>
    <property type="match status" value="1"/>
</dbReference>
<evidence type="ECO:0000256" key="5">
    <source>
        <dbReference type="SAM" id="SignalP"/>
    </source>
</evidence>
<dbReference type="Proteomes" id="UP000253919">
    <property type="component" value="Unassembled WGS sequence"/>
</dbReference>
<evidence type="ECO:0000256" key="1">
    <source>
        <dbReference type="ARBA" id="ARBA00009902"/>
    </source>
</evidence>
<feature type="signal peptide" evidence="5">
    <location>
        <begin position="1"/>
        <end position="20"/>
    </location>
</feature>
<dbReference type="PANTHER" id="PTHR43101">
    <property type="entry name" value="BETA-FRUCTOSIDASE"/>
    <property type="match status" value="1"/>
</dbReference>
<reference evidence="7 8" key="1">
    <citation type="submission" date="2018-04" db="EMBL/GenBank/DDBJ databases">
        <title>Adhaeribacter sp. HMF7616 genome sequencing and assembly.</title>
        <authorList>
            <person name="Kang H."/>
            <person name="Kang J."/>
            <person name="Cha I."/>
            <person name="Kim H."/>
            <person name="Joh K."/>
        </authorList>
    </citation>
    <scope>NUCLEOTIDE SEQUENCE [LARGE SCALE GENOMIC DNA]</scope>
    <source>
        <strain evidence="7 8">HMF7616</strain>
    </source>
</reference>
<keyword evidence="8" id="KW-1185">Reference proteome</keyword>
<evidence type="ECO:0000256" key="4">
    <source>
        <dbReference type="ARBA" id="ARBA00023295"/>
    </source>
</evidence>
<dbReference type="InterPro" id="IPR051214">
    <property type="entry name" value="GH32_Enzymes"/>
</dbReference>
<dbReference type="InterPro" id="IPR013148">
    <property type="entry name" value="Glyco_hydro_32_N"/>
</dbReference>
<dbReference type="RefSeq" id="WP_115372071.1">
    <property type="nucleotide sequence ID" value="NZ_QASA01000001.1"/>
</dbReference>
<keyword evidence="5" id="KW-0732">Signal</keyword>
<dbReference type="Gene3D" id="2.60.120.560">
    <property type="entry name" value="Exo-inulinase, domain 1"/>
    <property type="match status" value="1"/>
</dbReference>
<comment type="caution">
    <text evidence="7">The sequence shown here is derived from an EMBL/GenBank/DDBJ whole genome shotgun (WGS) entry which is preliminary data.</text>
</comment>
<dbReference type="SUPFAM" id="SSF49899">
    <property type="entry name" value="Concanavalin A-like lectins/glucanases"/>
    <property type="match status" value="1"/>
</dbReference>
<comment type="similarity">
    <text evidence="1">Belongs to the glycosyl hydrolase 32 family.</text>
</comment>